<evidence type="ECO:0000313" key="2">
    <source>
        <dbReference type="Proteomes" id="UP000092444"/>
    </source>
</evidence>
<keyword evidence="2" id="KW-1185">Reference proteome</keyword>
<dbReference type="EMBL" id="CCAG010009677">
    <property type="status" value="NOT_ANNOTATED_CDS"/>
    <property type="molecule type" value="Genomic_DNA"/>
</dbReference>
<proteinExistence type="predicted"/>
<reference evidence="1" key="1">
    <citation type="submission" date="2020-05" db="UniProtKB">
        <authorList>
            <consortium name="EnsemblMetazoa"/>
        </authorList>
    </citation>
    <scope>IDENTIFICATION</scope>
    <source>
        <strain evidence="1">Yale</strain>
    </source>
</reference>
<protein>
    <submittedName>
        <fullName evidence="1">Uncharacterized protein</fullName>
    </submittedName>
</protein>
<dbReference type="VEuPathDB" id="VectorBase:GMOY006511"/>
<organism evidence="1 2">
    <name type="scientific">Glossina morsitans morsitans</name>
    <name type="common">Savannah tsetse fly</name>
    <dbReference type="NCBI Taxonomy" id="37546"/>
    <lineage>
        <taxon>Eukaryota</taxon>
        <taxon>Metazoa</taxon>
        <taxon>Ecdysozoa</taxon>
        <taxon>Arthropoda</taxon>
        <taxon>Hexapoda</taxon>
        <taxon>Insecta</taxon>
        <taxon>Pterygota</taxon>
        <taxon>Neoptera</taxon>
        <taxon>Endopterygota</taxon>
        <taxon>Diptera</taxon>
        <taxon>Brachycera</taxon>
        <taxon>Muscomorpha</taxon>
        <taxon>Hippoboscoidea</taxon>
        <taxon>Glossinidae</taxon>
        <taxon>Glossina</taxon>
    </lineage>
</organism>
<sequence>MRDALVRVGDGHDVGQLTVLPSLLTFIRTTNYCANCSPRSYQAGKCCSTFRCSDSGRYHHTLLPLNVHAGVIVLQSRKMAISNTSSLANKFRSQVIKLYKHSKNRYSKPPFKTIHITLLANSLAMNSPKLFLESSIRSIRCLSSKL</sequence>
<name>A0A1B0FRA8_GLOMM</name>
<dbReference type="Proteomes" id="UP000092444">
    <property type="component" value="Unassembled WGS sequence"/>
</dbReference>
<accession>A0A1B0FRA8</accession>
<dbReference type="EnsemblMetazoa" id="GMOY006511-RA">
    <property type="protein sequence ID" value="GMOY006511-PA"/>
    <property type="gene ID" value="GMOY006511"/>
</dbReference>
<dbReference type="AlphaFoldDB" id="A0A1B0FRA8"/>
<evidence type="ECO:0000313" key="1">
    <source>
        <dbReference type="EnsemblMetazoa" id="GMOY006511-PA"/>
    </source>
</evidence>